<feature type="region of interest" description="Disordered" evidence="1">
    <location>
        <begin position="350"/>
        <end position="381"/>
    </location>
</feature>
<accession>A0A7S4G4Y7</accession>
<proteinExistence type="predicted"/>
<protein>
    <submittedName>
        <fullName evidence="2">Uncharacterized protein</fullName>
    </submittedName>
</protein>
<feature type="region of interest" description="Disordered" evidence="1">
    <location>
        <begin position="395"/>
        <end position="418"/>
    </location>
</feature>
<evidence type="ECO:0000256" key="1">
    <source>
        <dbReference type="SAM" id="MobiDB-lite"/>
    </source>
</evidence>
<feature type="compositionally biased region" description="Acidic residues" evidence="1">
    <location>
        <begin position="355"/>
        <end position="364"/>
    </location>
</feature>
<evidence type="ECO:0000313" key="2">
    <source>
        <dbReference type="EMBL" id="CAE0825388.1"/>
    </source>
</evidence>
<name>A0A7S4G4Y7_9EUGL</name>
<dbReference type="EMBL" id="HBJA01106034">
    <property type="protein sequence ID" value="CAE0825388.1"/>
    <property type="molecule type" value="Transcribed_RNA"/>
</dbReference>
<feature type="compositionally biased region" description="Polar residues" evidence="1">
    <location>
        <begin position="400"/>
        <end position="411"/>
    </location>
</feature>
<gene>
    <name evidence="2" type="ORF">EGYM00163_LOCUS36635</name>
</gene>
<dbReference type="AlphaFoldDB" id="A0A7S4G4Y7"/>
<sequence length="445" mass="50262">MESTQVLHELSDLIAPIASGQPVDWKLTMQQLFCALPSFAASQLDPAEEADVLQALCLAHVRLSWLSPQWCDCPEAPALCCGILLHLCGHFWNVRWQGADCTTPTGIMKMWGVPCTDNRFLEEYQGFEFDVSYFRSGSFVFAPAEIRDIMTHVMTATAIAGRPFQSDNCFTRIAYMIHNAFRYDMTCKGVDCTGDIRHLWKLGVTYPNPWSAELIRALSEADVDCFPVIVYLYLHESRPIPPAITDAVVAWFLRDRISKRLSFKMWIVAKYWNTELHRLHAATAAVARLDRCIWHDFHKFVKKAKSLKNGPHLRGSAELFSDVAMYVHECGWRSTWSDFERLHREFQGSMPVVKEEEDADQDEGGGDRGTPESGPGPCSSNVWEDLTRFQAKFQGEQRKQQANTGPCSSAESVERPPFFALQREPSLEGGARRIISCLALVSARA</sequence>
<reference evidence="2" key="1">
    <citation type="submission" date="2021-01" db="EMBL/GenBank/DDBJ databases">
        <authorList>
            <person name="Corre E."/>
            <person name="Pelletier E."/>
            <person name="Niang G."/>
            <person name="Scheremetjew M."/>
            <person name="Finn R."/>
            <person name="Kale V."/>
            <person name="Holt S."/>
            <person name="Cochrane G."/>
            <person name="Meng A."/>
            <person name="Brown T."/>
            <person name="Cohen L."/>
        </authorList>
    </citation>
    <scope>NUCLEOTIDE SEQUENCE</scope>
    <source>
        <strain evidence="2">CCMP1594</strain>
    </source>
</reference>
<organism evidence="2">
    <name type="scientific">Eutreptiella gymnastica</name>
    <dbReference type="NCBI Taxonomy" id="73025"/>
    <lineage>
        <taxon>Eukaryota</taxon>
        <taxon>Discoba</taxon>
        <taxon>Euglenozoa</taxon>
        <taxon>Euglenida</taxon>
        <taxon>Spirocuta</taxon>
        <taxon>Euglenophyceae</taxon>
        <taxon>Eutreptiales</taxon>
        <taxon>Eutreptiaceae</taxon>
        <taxon>Eutreptiella</taxon>
    </lineage>
</organism>